<proteinExistence type="predicted"/>
<sequence length="1013" mass="114067">MDIFDCNSSISESNADLSSVLISATDMRTGMLDDTLCDDEVLSGKDITSDLASLDNLEILHTCSDNDFSSTNVMDCLSNMNHSPETFDIPSIDNDESVLPLFGPYAEFESPSFETHVIDLHAVPGVCGLRNLGNTCFMNAGLQCLLNNKIFKNYFCEQELETFVKGTLSYKFADVMKKVWSGSYSTLNLSEFKECFGALHLQFQNFRQHDCQEFLALLLDTMHEELNSASKSEDKVNNTHVVRNSCENSLSSSSSKPLQFECEYEKKMEVCDAKETSEKNVELNSTSAIESGQEFQTDIAKNSVLVNGNSGPNNIKQMKNGSSSVKKKNLELDTAIYERNTEKMADLLINNKKLEEILNKNELDVPHEVHEENYSNHKIKTEAKNNIQHVSEKLEKNILANKFNSSRKIPSIEDFVKDTKTLNTNVLVSDETNNLFKFDSEKFPKHDFNRLQETVDNLGQIVDLGGKQGGVKRVKITNIMHEKHKILENNSEHSSCSALHKRLKIENMDTNLDSPVTEPEDAIDMEQIPGDECSDNSSQSSELYALNSECRVLLFAEEIRRAYNHWEQYKSQNQSVIIDTFHGQFRSSVVCSQCSHVSITYEPFMYLPVFLPHALERQIVITFVQNNGMSPVCYLVNVNKFDRVHKIREALQRLLDVTAEEIILAEVFENHISRILDENQSISRVNDSSRSVYAFEVGKICEQNSDNTKNSNAIPLDYTEDKKNFTNTSSFFGNGVQKQTNEVELLQNCDPLKCSSPLLDKQEEDNLCLVTDLMQNNPACKYDAAKVNLSGEFLPVSGPVQWHSCAICLEELPDYSLSLHPSCECILCSNCIEVSCKHYGGTTFICPVCSSSVSPTDDFVPLTRIGDYKFKISTIAIPIVMRHDVFQEDILKEKSLIGHPGLLKLPSSLPACKLYEHVDKAIPFLSTYSLLLVDGQGKNCSRCLYNEHCSGCEIARVGEIRLHPGDSIAVRYIDLPPEVLASASFVAEHKSMQQARHKAELDIYDCLEYFSER</sequence>
<dbReference type="EMBL" id="KK119487">
    <property type="protein sequence ID" value="KFM75825.1"/>
    <property type="molecule type" value="Genomic_DNA"/>
</dbReference>
<dbReference type="PROSITE" id="PS50235">
    <property type="entry name" value="USP_3"/>
    <property type="match status" value="1"/>
</dbReference>
<dbReference type="InterPro" id="IPR001841">
    <property type="entry name" value="Znf_RING"/>
</dbReference>
<accession>A0A087UEN6</accession>
<protein>
    <recommendedName>
        <fullName evidence="2">ubiquitinyl hydrolase 1</fullName>
        <ecNumber evidence="2">3.4.19.12</ecNumber>
    </recommendedName>
</protein>
<dbReference type="OrthoDB" id="2248014at2759"/>
<feature type="non-terminal residue" evidence="9">
    <location>
        <position position="1013"/>
    </location>
</feature>
<evidence type="ECO:0000313" key="9">
    <source>
        <dbReference type="EMBL" id="KFM75825.1"/>
    </source>
</evidence>
<comment type="catalytic activity">
    <reaction evidence="1">
        <text>Thiol-dependent hydrolysis of ester, thioester, amide, peptide and isopeptide bonds formed by the C-terminal Gly of ubiquitin (a 76-residue protein attached to proteins as an intracellular targeting signal).</text>
        <dbReference type="EC" id="3.4.19.12"/>
    </reaction>
</comment>
<dbReference type="OMA" id="KHVSVTY"/>
<keyword evidence="3 5" id="KW-0863">Zinc-finger</keyword>
<reference evidence="9 10" key="1">
    <citation type="submission" date="2013-11" db="EMBL/GenBank/DDBJ databases">
        <title>Genome sequencing of Stegodyphus mimosarum.</title>
        <authorList>
            <person name="Bechsgaard J."/>
        </authorList>
    </citation>
    <scope>NUCLEOTIDE SEQUENCE [LARGE SCALE GENOMIC DNA]</scope>
</reference>
<evidence type="ECO:0000256" key="5">
    <source>
        <dbReference type="PROSITE-ProRule" id="PRU00175"/>
    </source>
</evidence>
<gene>
    <name evidence="9" type="ORF">X975_16659</name>
</gene>
<feature type="domain" description="RING-type" evidence="7">
    <location>
        <begin position="805"/>
        <end position="850"/>
    </location>
</feature>
<keyword evidence="4" id="KW-0862">Zinc</keyword>
<dbReference type="GO" id="GO:0004843">
    <property type="term" value="F:cysteine-type deubiquitinase activity"/>
    <property type="evidence" value="ECO:0007669"/>
    <property type="project" value="UniProtKB-EC"/>
</dbReference>
<dbReference type="PROSITE" id="PS00972">
    <property type="entry name" value="USP_1"/>
    <property type="match status" value="1"/>
</dbReference>
<keyword evidence="10" id="KW-1185">Reference proteome</keyword>
<dbReference type="GO" id="GO:0008270">
    <property type="term" value="F:zinc ion binding"/>
    <property type="evidence" value="ECO:0007669"/>
    <property type="project" value="UniProtKB-KW"/>
</dbReference>
<evidence type="ECO:0000256" key="3">
    <source>
        <dbReference type="ARBA" id="ARBA00022771"/>
    </source>
</evidence>
<dbReference type="Gene3D" id="3.90.70.10">
    <property type="entry name" value="Cysteine proteinases"/>
    <property type="match status" value="2"/>
</dbReference>
<keyword evidence="3 5" id="KW-0479">Metal-binding</keyword>
<keyword evidence="9" id="KW-0378">Hydrolase</keyword>
<evidence type="ECO:0000256" key="2">
    <source>
        <dbReference type="ARBA" id="ARBA00012759"/>
    </source>
</evidence>
<evidence type="ECO:0000313" key="10">
    <source>
        <dbReference type="Proteomes" id="UP000054359"/>
    </source>
</evidence>
<dbReference type="InterPro" id="IPR028889">
    <property type="entry name" value="USP"/>
</dbReference>
<dbReference type="Proteomes" id="UP000054359">
    <property type="component" value="Unassembled WGS sequence"/>
</dbReference>
<evidence type="ECO:0000256" key="1">
    <source>
        <dbReference type="ARBA" id="ARBA00000707"/>
    </source>
</evidence>
<dbReference type="AlphaFoldDB" id="A0A087UEN6"/>
<dbReference type="SUPFAM" id="SSF54001">
    <property type="entry name" value="Cysteine proteinases"/>
    <property type="match status" value="1"/>
</dbReference>
<dbReference type="Pfam" id="PF00443">
    <property type="entry name" value="UCH"/>
    <property type="match status" value="1"/>
</dbReference>
<dbReference type="InterPro" id="IPR050185">
    <property type="entry name" value="Ub_carboxyl-term_hydrolase"/>
</dbReference>
<evidence type="ECO:0000256" key="4">
    <source>
        <dbReference type="ARBA" id="ARBA00022833"/>
    </source>
</evidence>
<feature type="domain" description="USP" evidence="8">
    <location>
        <begin position="127"/>
        <end position="721"/>
    </location>
</feature>
<dbReference type="SUPFAM" id="SSF57850">
    <property type="entry name" value="RING/U-box"/>
    <property type="match status" value="1"/>
</dbReference>
<keyword evidence="6" id="KW-0175">Coiled coil</keyword>
<evidence type="ECO:0000259" key="8">
    <source>
        <dbReference type="PROSITE" id="PS50235"/>
    </source>
</evidence>
<organism evidence="9 10">
    <name type="scientific">Stegodyphus mimosarum</name>
    <name type="common">African social velvet spider</name>
    <dbReference type="NCBI Taxonomy" id="407821"/>
    <lineage>
        <taxon>Eukaryota</taxon>
        <taxon>Metazoa</taxon>
        <taxon>Ecdysozoa</taxon>
        <taxon>Arthropoda</taxon>
        <taxon>Chelicerata</taxon>
        <taxon>Arachnida</taxon>
        <taxon>Araneae</taxon>
        <taxon>Araneomorphae</taxon>
        <taxon>Entelegynae</taxon>
        <taxon>Eresoidea</taxon>
        <taxon>Eresidae</taxon>
        <taxon>Stegodyphus</taxon>
    </lineage>
</organism>
<dbReference type="InterPro" id="IPR001394">
    <property type="entry name" value="Peptidase_C19_UCH"/>
</dbReference>
<dbReference type="PROSITE" id="PS50089">
    <property type="entry name" value="ZF_RING_2"/>
    <property type="match status" value="1"/>
</dbReference>
<feature type="coiled-coil region" evidence="6">
    <location>
        <begin position="337"/>
        <end position="364"/>
    </location>
</feature>
<dbReference type="GO" id="GO:0016579">
    <property type="term" value="P:protein deubiquitination"/>
    <property type="evidence" value="ECO:0007669"/>
    <property type="project" value="InterPro"/>
</dbReference>
<dbReference type="PANTHER" id="PTHR21646:SF35">
    <property type="match status" value="1"/>
</dbReference>
<evidence type="ECO:0000256" key="6">
    <source>
        <dbReference type="SAM" id="Coils"/>
    </source>
</evidence>
<name>A0A087UEN6_STEMI</name>
<dbReference type="EC" id="3.4.19.12" evidence="2"/>
<dbReference type="PANTHER" id="PTHR21646">
    <property type="entry name" value="UBIQUITIN CARBOXYL-TERMINAL HYDROLASE"/>
    <property type="match status" value="1"/>
</dbReference>
<dbReference type="InterPro" id="IPR018200">
    <property type="entry name" value="USP_CS"/>
</dbReference>
<evidence type="ECO:0000259" key="7">
    <source>
        <dbReference type="PROSITE" id="PS50089"/>
    </source>
</evidence>
<dbReference type="STRING" id="407821.A0A087UEN6"/>
<dbReference type="InterPro" id="IPR038765">
    <property type="entry name" value="Papain-like_cys_pep_sf"/>
</dbReference>